<evidence type="ECO:0000256" key="5">
    <source>
        <dbReference type="ARBA" id="ARBA00022833"/>
    </source>
</evidence>
<dbReference type="InterPro" id="IPR001250">
    <property type="entry name" value="Man6P_Isoase-1"/>
</dbReference>
<dbReference type="AlphaFoldDB" id="A0A5C4MLT5"/>
<keyword evidence="4 8" id="KW-0479">Metal-binding</keyword>
<dbReference type="EMBL" id="VDFR01000127">
    <property type="protein sequence ID" value="TNC37483.1"/>
    <property type="molecule type" value="Genomic_DNA"/>
</dbReference>
<evidence type="ECO:0000313" key="12">
    <source>
        <dbReference type="Proteomes" id="UP000306740"/>
    </source>
</evidence>
<dbReference type="Proteomes" id="UP000306740">
    <property type="component" value="Unassembled WGS sequence"/>
</dbReference>
<dbReference type="InterPro" id="IPR011051">
    <property type="entry name" value="RmlC_Cupin_sf"/>
</dbReference>
<feature type="binding site" evidence="8">
    <location>
        <position position="247"/>
    </location>
    <ligand>
        <name>Zn(2+)</name>
        <dbReference type="ChEBI" id="CHEBI:29105"/>
    </ligand>
</feature>
<dbReference type="EC" id="5.3.1.8" evidence="3"/>
<comment type="catalytic activity">
    <reaction evidence="1">
        <text>D-mannose 6-phosphate = D-fructose 6-phosphate</text>
        <dbReference type="Rhea" id="RHEA:12356"/>
        <dbReference type="ChEBI" id="CHEBI:58735"/>
        <dbReference type="ChEBI" id="CHEBI:61527"/>
        <dbReference type="EC" id="5.3.1.8"/>
    </reaction>
</comment>
<dbReference type="CDD" id="cd07011">
    <property type="entry name" value="cupin_PMI_type_I_N"/>
    <property type="match status" value="1"/>
</dbReference>
<dbReference type="Pfam" id="PF20511">
    <property type="entry name" value="PMI_typeI_cat"/>
    <property type="match status" value="1"/>
</dbReference>
<dbReference type="Gene3D" id="1.10.441.10">
    <property type="entry name" value="Phosphomannose Isomerase, domain 2"/>
    <property type="match status" value="1"/>
</dbReference>
<dbReference type="SUPFAM" id="SSF51182">
    <property type="entry name" value="RmlC-like cupins"/>
    <property type="match status" value="1"/>
</dbReference>
<keyword evidence="6 11" id="KW-0413">Isomerase</keyword>
<feature type="active site" evidence="7">
    <location>
        <position position="266"/>
    </location>
</feature>
<protein>
    <recommendedName>
        <fullName evidence="3">mannose-6-phosphate isomerase</fullName>
        <ecNumber evidence="3">5.3.1.8</ecNumber>
    </recommendedName>
</protein>
<accession>A0A5C4MLT5</accession>
<organism evidence="11 12">
    <name type="scientific">Mumia zhuanghuii</name>
    <dbReference type="NCBI Taxonomy" id="2585211"/>
    <lineage>
        <taxon>Bacteria</taxon>
        <taxon>Bacillati</taxon>
        <taxon>Actinomycetota</taxon>
        <taxon>Actinomycetes</taxon>
        <taxon>Propionibacteriales</taxon>
        <taxon>Nocardioidaceae</taxon>
        <taxon>Mumia</taxon>
    </lineage>
</organism>
<dbReference type="PRINTS" id="PR00714">
    <property type="entry name" value="MAN6PISMRASE"/>
</dbReference>
<evidence type="ECO:0000256" key="8">
    <source>
        <dbReference type="PIRSR" id="PIRSR001480-2"/>
    </source>
</evidence>
<dbReference type="GO" id="GO:0004476">
    <property type="term" value="F:mannose-6-phosphate isomerase activity"/>
    <property type="evidence" value="ECO:0007669"/>
    <property type="project" value="UniProtKB-EC"/>
</dbReference>
<dbReference type="InterPro" id="IPR016305">
    <property type="entry name" value="Mannose-6-P_Isomerase"/>
</dbReference>
<dbReference type="GO" id="GO:0009298">
    <property type="term" value="P:GDP-mannose biosynthetic process"/>
    <property type="evidence" value="ECO:0007669"/>
    <property type="project" value="InterPro"/>
</dbReference>
<dbReference type="PANTHER" id="PTHR10309:SF0">
    <property type="entry name" value="MANNOSE-6-PHOSPHATE ISOMERASE"/>
    <property type="match status" value="1"/>
</dbReference>
<feature type="binding site" evidence="8">
    <location>
        <position position="83"/>
    </location>
    <ligand>
        <name>Zn(2+)</name>
        <dbReference type="ChEBI" id="CHEBI:29105"/>
    </ligand>
</feature>
<evidence type="ECO:0000256" key="7">
    <source>
        <dbReference type="PIRSR" id="PIRSR001480-1"/>
    </source>
</evidence>
<dbReference type="GO" id="GO:0005975">
    <property type="term" value="P:carbohydrate metabolic process"/>
    <property type="evidence" value="ECO:0007669"/>
    <property type="project" value="InterPro"/>
</dbReference>
<dbReference type="NCBIfam" id="TIGR00218">
    <property type="entry name" value="manA"/>
    <property type="match status" value="1"/>
</dbReference>
<feature type="binding site" evidence="8">
    <location>
        <position position="81"/>
    </location>
    <ligand>
        <name>Zn(2+)</name>
        <dbReference type="ChEBI" id="CHEBI:29105"/>
    </ligand>
</feature>
<dbReference type="Gene3D" id="2.60.120.10">
    <property type="entry name" value="Jelly Rolls"/>
    <property type="match status" value="2"/>
</dbReference>
<dbReference type="RefSeq" id="WP_139088375.1">
    <property type="nucleotide sequence ID" value="NZ_VDFR01000075.1"/>
</dbReference>
<sequence>MHELRSVVKHYDWGSVDALPDMLGMERDGTPWAELWMGTHPLGASTVTREDGSTVPLSEVAGESLPYLLKILAVAKPLSLQVHPDAAMAARGFQRETERGVPIDAPHRVFKDPHHKPEMIYALTPFEGLIAFRPTAEVWHLLDGLDSALARRLNDELRADPGFPGLVRMVGRLLSPWMGPTSEELSAFVADCQEKYAAGLDRRLAYATVTELAEYHPDDPGLVVAALLNRITLEPGQAAFIEVGVLHAYLGGTCVEVMAGSDNVLRAGLTGKHVEPQALVDCVHMGMAEAHVVTPKEEAGVRIFAPEVDEFALAVATVSGVEETALPGTGPRIVLCVDGELVVRAETGSVALTTGRAAFAVRGSGPVLVHGTGTVVQAFTPGH</sequence>
<keyword evidence="5 8" id="KW-0862">Zinc</keyword>
<dbReference type="EMBL" id="VDFR01000075">
    <property type="protein sequence ID" value="TNC44190.1"/>
    <property type="molecule type" value="Genomic_DNA"/>
</dbReference>
<evidence type="ECO:0000256" key="6">
    <source>
        <dbReference type="ARBA" id="ARBA00023235"/>
    </source>
</evidence>
<comment type="similarity">
    <text evidence="2">Belongs to the mannose-6-phosphate isomerase type 1 family.</text>
</comment>
<dbReference type="InterPro" id="IPR014710">
    <property type="entry name" value="RmlC-like_jellyroll"/>
</dbReference>
<dbReference type="GO" id="GO:0005829">
    <property type="term" value="C:cytosol"/>
    <property type="evidence" value="ECO:0007669"/>
    <property type="project" value="TreeGrafter"/>
</dbReference>
<evidence type="ECO:0000256" key="4">
    <source>
        <dbReference type="ARBA" id="ARBA00022723"/>
    </source>
</evidence>
<evidence type="ECO:0000259" key="9">
    <source>
        <dbReference type="Pfam" id="PF20511"/>
    </source>
</evidence>
<evidence type="ECO:0000256" key="1">
    <source>
        <dbReference type="ARBA" id="ARBA00000757"/>
    </source>
</evidence>
<feature type="domain" description="Phosphomannose isomerase type I catalytic" evidence="9">
    <location>
        <begin position="2"/>
        <end position="134"/>
    </location>
</feature>
<evidence type="ECO:0000256" key="3">
    <source>
        <dbReference type="ARBA" id="ARBA00011956"/>
    </source>
</evidence>
<gene>
    <name evidence="11" type="primary">manA</name>
    <name evidence="11" type="ORF">FHE65_17095</name>
    <name evidence="10" type="ORF">FHE65_25035</name>
</gene>
<comment type="caution">
    <text evidence="11">The sequence shown here is derived from an EMBL/GenBank/DDBJ whole genome shotgun (WGS) entry which is preliminary data.</text>
</comment>
<evidence type="ECO:0000256" key="2">
    <source>
        <dbReference type="ARBA" id="ARBA00010772"/>
    </source>
</evidence>
<comment type="cofactor">
    <cofactor evidence="8">
        <name>Zn(2+)</name>
        <dbReference type="ChEBI" id="CHEBI:29105"/>
    </cofactor>
    <text evidence="8">Binds 1 zinc ion per subunit.</text>
</comment>
<proteinExistence type="inferred from homology"/>
<dbReference type="InterPro" id="IPR046457">
    <property type="entry name" value="PMI_typeI_cat"/>
</dbReference>
<evidence type="ECO:0000313" key="10">
    <source>
        <dbReference type="EMBL" id="TNC37483.1"/>
    </source>
</evidence>
<dbReference type="GO" id="GO:0008270">
    <property type="term" value="F:zinc ion binding"/>
    <property type="evidence" value="ECO:0007669"/>
    <property type="project" value="InterPro"/>
</dbReference>
<dbReference type="PANTHER" id="PTHR10309">
    <property type="entry name" value="MANNOSE-6-PHOSPHATE ISOMERASE"/>
    <property type="match status" value="1"/>
</dbReference>
<evidence type="ECO:0000313" key="11">
    <source>
        <dbReference type="EMBL" id="TNC44190.1"/>
    </source>
</evidence>
<feature type="binding site" evidence="8">
    <location>
        <position position="118"/>
    </location>
    <ligand>
        <name>Zn(2+)</name>
        <dbReference type="ChEBI" id="CHEBI:29105"/>
    </ligand>
</feature>
<reference evidence="11 12" key="1">
    <citation type="submission" date="2019-05" db="EMBL/GenBank/DDBJ databases">
        <title>Mumia sp. nov., isolated from the intestinal contents of plateau pika (Ochotona curzoniae) in the Qinghai-Tibet plateau of China.</title>
        <authorList>
            <person name="Tian Z."/>
        </authorList>
    </citation>
    <scope>NUCLEOTIDE SEQUENCE [LARGE SCALE GENOMIC DNA]</scope>
    <source>
        <strain evidence="12">527</strain>
        <strain evidence="11">Z527</strain>
    </source>
</reference>
<dbReference type="PIRSF" id="PIRSF001480">
    <property type="entry name" value="Mannose-6-phosphate_isomerase"/>
    <property type="match status" value="1"/>
</dbReference>
<name>A0A5C4MLT5_9ACTN</name>
<dbReference type="OrthoDB" id="9792649at2"/>